<dbReference type="AlphaFoldDB" id="A0A401TAP7"/>
<dbReference type="Proteomes" id="UP000287033">
    <property type="component" value="Unassembled WGS sequence"/>
</dbReference>
<accession>A0A401TAP7</accession>
<evidence type="ECO:0000313" key="2">
    <source>
        <dbReference type="EMBL" id="GCC39697.1"/>
    </source>
</evidence>
<gene>
    <name evidence="2" type="ORF">chiPu_0023635</name>
</gene>
<evidence type="ECO:0000313" key="3">
    <source>
        <dbReference type="Proteomes" id="UP000287033"/>
    </source>
</evidence>
<sequence>GGIRRGGGPVGQGEGRGQRLGVRVEVKGQGPAGGRPPGVTVPSPSGCYYLRTEEGPLDTELDASGTLQPRLLVTTVCFTHAPHHLPVRRHDGHPRHAGILEDPSSETALRMRPTAGPCPSVTEDSGATTERTCVCV</sequence>
<keyword evidence="3" id="KW-1185">Reference proteome</keyword>
<feature type="region of interest" description="Disordered" evidence="1">
    <location>
        <begin position="1"/>
        <end position="45"/>
    </location>
</feature>
<comment type="caution">
    <text evidence="2">The sequence shown here is derived from an EMBL/GenBank/DDBJ whole genome shotgun (WGS) entry which is preliminary data.</text>
</comment>
<organism evidence="2 3">
    <name type="scientific">Chiloscyllium punctatum</name>
    <name type="common">Brownbanded bambooshark</name>
    <name type="synonym">Hemiscyllium punctatum</name>
    <dbReference type="NCBI Taxonomy" id="137246"/>
    <lineage>
        <taxon>Eukaryota</taxon>
        <taxon>Metazoa</taxon>
        <taxon>Chordata</taxon>
        <taxon>Craniata</taxon>
        <taxon>Vertebrata</taxon>
        <taxon>Chondrichthyes</taxon>
        <taxon>Elasmobranchii</taxon>
        <taxon>Galeomorphii</taxon>
        <taxon>Galeoidea</taxon>
        <taxon>Orectolobiformes</taxon>
        <taxon>Hemiscylliidae</taxon>
        <taxon>Chiloscyllium</taxon>
    </lineage>
</organism>
<dbReference type="EMBL" id="BEZZ01024289">
    <property type="protein sequence ID" value="GCC39697.1"/>
    <property type="molecule type" value="Genomic_DNA"/>
</dbReference>
<proteinExistence type="predicted"/>
<evidence type="ECO:0000256" key="1">
    <source>
        <dbReference type="SAM" id="MobiDB-lite"/>
    </source>
</evidence>
<feature type="non-terminal residue" evidence="2">
    <location>
        <position position="1"/>
    </location>
</feature>
<feature type="compositionally biased region" description="Gly residues" evidence="1">
    <location>
        <begin position="1"/>
        <end position="15"/>
    </location>
</feature>
<reference evidence="2 3" key="1">
    <citation type="journal article" date="2018" name="Nat. Ecol. Evol.">
        <title>Shark genomes provide insights into elasmobranch evolution and the origin of vertebrates.</title>
        <authorList>
            <person name="Hara Y"/>
            <person name="Yamaguchi K"/>
            <person name="Onimaru K"/>
            <person name="Kadota M"/>
            <person name="Koyanagi M"/>
            <person name="Keeley SD"/>
            <person name="Tatsumi K"/>
            <person name="Tanaka K"/>
            <person name="Motone F"/>
            <person name="Kageyama Y"/>
            <person name="Nozu R"/>
            <person name="Adachi N"/>
            <person name="Nishimura O"/>
            <person name="Nakagawa R"/>
            <person name="Tanegashima C"/>
            <person name="Kiyatake I"/>
            <person name="Matsumoto R"/>
            <person name="Murakumo K"/>
            <person name="Nishida K"/>
            <person name="Terakita A"/>
            <person name="Kuratani S"/>
            <person name="Sato K"/>
            <person name="Hyodo S Kuraku.S."/>
        </authorList>
    </citation>
    <scope>NUCLEOTIDE SEQUENCE [LARGE SCALE GENOMIC DNA]</scope>
</reference>
<protein>
    <submittedName>
        <fullName evidence="2">Uncharacterized protein</fullName>
    </submittedName>
</protein>
<name>A0A401TAP7_CHIPU</name>